<dbReference type="RefSeq" id="WP_344479780.1">
    <property type="nucleotide sequence ID" value="NZ_BAAASB010000013.1"/>
</dbReference>
<reference evidence="3" key="1">
    <citation type="journal article" date="2019" name="Int. J. Syst. Evol. Microbiol.">
        <title>The Global Catalogue of Microorganisms (GCM) 10K type strain sequencing project: providing services to taxonomists for standard genome sequencing and annotation.</title>
        <authorList>
            <consortium name="The Broad Institute Genomics Platform"/>
            <consortium name="The Broad Institute Genome Sequencing Center for Infectious Disease"/>
            <person name="Wu L."/>
            <person name="Ma J."/>
        </authorList>
    </citation>
    <scope>NUCLEOTIDE SEQUENCE [LARGE SCALE GENOMIC DNA]</scope>
    <source>
        <strain evidence="3">PCU 266</strain>
    </source>
</reference>
<feature type="compositionally biased region" description="Low complexity" evidence="1">
    <location>
        <begin position="22"/>
        <end position="36"/>
    </location>
</feature>
<feature type="region of interest" description="Disordered" evidence="1">
    <location>
        <begin position="1"/>
        <end position="59"/>
    </location>
</feature>
<comment type="caution">
    <text evidence="2">The sequence shown here is derived from an EMBL/GenBank/DDBJ whole genome shotgun (WGS) entry which is preliminary data.</text>
</comment>
<protein>
    <recommendedName>
        <fullName evidence="4">Lipoprotein</fullName>
    </recommendedName>
</protein>
<evidence type="ECO:0008006" key="4">
    <source>
        <dbReference type="Google" id="ProtNLM"/>
    </source>
</evidence>
<keyword evidence="3" id="KW-1185">Reference proteome</keyword>
<name>A0ABW0AMR9_9ACTN</name>
<sequence>MTALTACGGDTPSTADGDRPSAKPSASSPPDSPSMSTGPGKNATDQPTRPTIPPARKPALHVKANYTYKVRIIAARTVVDLPADPPPAGTKAMTLLLRVEADPPNRSIQAPVAQELAINYPRLKTDDPNLNGGMLEDGTDHMTEDQFLFSGSTDGVPMFGTLRANTVYYRWVWQFVPEKADLTGATLCKNLSEDDCIPIGAIEDTF</sequence>
<gene>
    <name evidence="2" type="ORF">ACFPRH_16185</name>
</gene>
<evidence type="ECO:0000313" key="2">
    <source>
        <dbReference type="EMBL" id="MFC5153275.1"/>
    </source>
</evidence>
<dbReference type="EMBL" id="JBHSKP010000009">
    <property type="protein sequence ID" value="MFC5153275.1"/>
    <property type="molecule type" value="Genomic_DNA"/>
</dbReference>
<organism evidence="2 3">
    <name type="scientific">Streptomyces amakusaensis</name>
    <dbReference type="NCBI Taxonomy" id="67271"/>
    <lineage>
        <taxon>Bacteria</taxon>
        <taxon>Bacillati</taxon>
        <taxon>Actinomycetota</taxon>
        <taxon>Actinomycetes</taxon>
        <taxon>Kitasatosporales</taxon>
        <taxon>Streptomycetaceae</taxon>
        <taxon>Streptomyces</taxon>
    </lineage>
</organism>
<evidence type="ECO:0000256" key="1">
    <source>
        <dbReference type="SAM" id="MobiDB-lite"/>
    </source>
</evidence>
<feature type="compositionally biased region" description="Polar residues" evidence="1">
    <location>
        <begin position="37"/>
        <end position="49"/>
    </location>
</feature>
<evidence type="ECO:0000313" key="3">
    <source>
        <dbReference type="Proteomes" id="UP001596160"/>
    </source>
</evidence>
<proteinExistence type="predicted"/>
<dbReference type="Proteomes" id="UP001596160">
    <property type="component" value="Unassembled WGS sequence"/>
</dbReference>
<accession>A0ABW0AMR9</accession>